<feature type="compositionally biased region" description="Polar residues" evidence="1">
    <location>
        <begin position="353"/>
        <end position="370"/>
    </location>
</feature>
<feature type="compositionally biased region" description="Polar residues" evidence="1">
    <location>
        <begin position="433"/>
        <end position="447"/>
    </location>
</feature>
<sequence length="477" mass="52528">MLRVSSRARPVAWTRLPSSLRFNSSLESSSSSPEPLPTGRPQRQRQQQRRQQQQPGEYTIAVRTWDRMHSAAEPLAIVQYLEKAFGKVDYFNTFKDGDSLANIIYVRFQEVDSVKRALSYTNAVPIPKPLTSTHEGGLGLSECEPFLERRELDPAFAPKDSPPEEGAETAMSDSFLVRFSPARAPSPYHLSTKTNLRPGELFTLPKQGAIPPAFLPARSLGLFAQWAGFAPIQPVLKGSPLESLDHPRMRILVRRHAEKRGVANPLEFLPDEGPQGTEPQSSLEHSTSEGMSQPSTHEPSSSTPDPVAELEPLFEYEDSPFTSDPHPAPHPVEQKPAALATTEEKPVMAASKKANTQSPLKDTPASSPSRGLTWAADPALEASQIHEAAKLLQTLQTKAKRPRQPTPPKPERPQKRPTPEAFLEKAEAETDETPSQSLNINASTSVGSEPELPKSADQKTDPAKEQGRLKKFMGGWF</sequence>
<name>A0ABR3F8U9_9AGAR</name>
<feature type="compositionally biased region" description="Low complexity" evidence="1">
    <location>
        <begin position="22"/>
        <end position="33"/>
    </location>
</feature>
<organism evidence="2 3">
    <name type="scientific">Marasmius crinis-equi</name>
    <dbReference type="NCBI Taxonomy" id="585013"/>
    <lineage>
        <taxon>Eukaryota</taxon>
        <taxon>Fungi</taxon>
        <taxon>Dikarya</taxon>
        <taxon>Basidiomycota</taxon>
        <taxon>Agaricomycotina</taxon>
        <taxon>Agaricomycetes</taxon>
        <taxon>Agaricomycetidae</taxon>
        <taxon>Agaricales</taxon>
        <taxon>Marasmiineae</taxon>
        <taxon>Marasmiaceae</taxon>
        <taxon>Marasmius</taxon>
    </lineage>
</organism>
<evidence type="ECO:0000256" key="1">
    <source>
        <dbReference type="SAM" id="MobiDB-lite"/>
    </source>
</evidence>
<evidence type="ECO:0000313" key="3">
    <source>
        <dbReference type="Proteomes" id="UP001465976"/>
    </source>
</evidence>
<gene>
    <name evidence="2" type="ORF">V5O48_010409</name>
</gene>
<comment type="caution">
    <text evidence="2">The sequence shown here is derived from an EMBL/GenBank/DDBJ whole genome shotgun (WGS) entry which is preliminary data.</text>
</comment>
<dbReference type="EMBL" id="JBAHYK010000751">
    <property type="protein sequence ID" value="KAL0571548.1"/>
    <property type="molecule type" value="Genomic_DNA"/>
</dbReference>
<accession>A0ABR3F8U9</accession>
<feature type="region of interest" description="Disordered" evidence="1">
    <location>
        <begin position="263"/>
        <end position="477"/>
    </location>
</feature>
<reference evidence="2 3" key="1">
    <citation type="submission" date="2024-02" db="EMBL/GenBank/DDBJ databases">
        <title>A draft genome for the cacao thread blight pathogen Marasmius crinis-equi.</title>
        <authorList>
            <person name="Cohen S.P."/>
            <person name="Baruah I.K."/>
            <person name="Amoako-Attah I."/>
            <person name="Bukari Y."/>
            <person name="Meinhardt L.W."/>
            <person name="Bailey B.A."/>
        </authorList>
    </citation>
    <scope>NUCLEOTIDE SEQUENCE [LARGE SCALE GENOMIC DNA]</scope>
    <source>
        <strain evidence="2 3">GH-76</strain>
    </source>
</reference>
<feature type="region of interest" description="Disordered" evidence="1">
    <location>
        <begin position="22"/>
        <end position="56"/>
    </location>
</feature>
<feature type="compositionally biased region" description="Polar residues" evidence="1">
    <location>
        <begin position="277"/>
        <end position="304"/>
    </location>
</feature>
<protein>
    <submittedName>
        <fullName evidence="2">Uncharacterized protein</fullName>
    </submittedName>
</protein>
<keyword evidence="3" id="KW-1185">Reference proteome</keyword>
<feature type="compositionally biased region" description="Basic and acidic residues" evidence="1">
    <location>
        <begin position="409"/>
        <end position="428"/>
    </location>
</feature>
<evidence type="ECO:0000313" key="2">
    <source>
        <dbReference type="EMBL" id="KAL0571548.1"/>
    </source>
</evidence>
<proteinExistence type="predicted"/>
<feature type="compositionally biased region" description="Basic and acidic residues" evidence="1">
    <location>
        <begin position="451"/>
        <end position="468"/>
    </location>
</feature>
<dbReference type="Proteomes" id="UP001465976">
    <property type="component" value="Unassembled WGS sequence"/>
</dbReference>